<sequence length="357" mass="39108">MEMFKKASATPLSRRTVLGAGLFGAAMLASPYIRRASAEENVLYVNTWGGDWEASVKKFLFEPFTADTGIEIRTVSPISFAKLAAQKTTGVYEFDVTTLGVADVARANGAGLLEALEGHVDTSRLWEGAIYQNGLSTHGFATQMAYNAAKFPEGLKNWSDFFNAEKFPGNRSLQRHAARVLAIALLADGVPADQLFPYDLDRAFASLDRIKDHVRVWWTAGPQARQILTDGEVDMAGLWDSDAFGAKEASKDPIEIVWDQAVVDKACWIVAKDSPRAENGFKLISHIGQNAEGLAKFCIADQNGPMNPKSFDFIPTEVAARMPTHPEHLARAVMLDGAKLLPQLDELSTRFESWVGI</sequence>
<dbReference type="PROSITE" id="PS51318">
    <property type="entry name" value="TAT"/>
    <property type="match status" value="1"/>
</dbReference>
<dbReference type="EMBL" id="NJGD01000006">
    <property type="protein sequence ID" value="PJR14451.1"/>
    <property type="molecule type" value="Genomic_DNA"/>
</dbReference>
<dbReference type="PANTHER" id="PTHR30222">
    <property type="entry name" value="SPERMIDINE/PUTRESCINE-BINDING PERIPLASMIC PROTEIN"/>
    <property type="match status" value="1"/>
</dbReference>
<dbReference type="InterPro" id="IPR006311">
    <property type="entry name" value="TAT_signal"/>
</dbReference>
<proteinExistence type="predicted"/>
<dbReference type="RefSeq" id="WP_100672385.1">
    <property type="nucleotide sequence ID" value="NZ_NJGD01000006.1"/>
</dbReference>
<dbReference type="SUPFAM" id="SSF53850">
    <property type="entry name" value="Periplasmic binding protein-like II"/>
    <property type="match status" value="1"/>
</dbReference>
<organism evidence="3 4">
    <name type="scientific">Rhizobium meliloti</name>
    <name type="common">Ensifer meliloti</name>
    <name type="synonym">Sinorhizobium meliloti</name>
    <dbReference type="NCBI Taxonomy" id="382"/>
    <lineage>
        <taxon>Bacteria</taxon>
        <taxon>Pseudomonadati</taxon>
        <taxon>Pseudomonadota</taxon>
        <taxon>Alphaproteobacteria</taxon>
        <taxon>Hyphomicrobiales</taxon>
        <taxon>Rhizobiaceae</taxon>
        <taxon>Sinorhizobium/Ensifer group</taxon>
        <taxon>Sinorhizobium</taxon>
    </lineage>
</organism>
<evidence type="ECO:0000256" key="1">
    <source>
        <dbReference type="ARBA" id="ARBA00022729"/>
    </source>
</evidence>
<reference evidence="3 4" key="1">
    <citation type="submission" date="2017-06" db="EMBL/GenBank/DDBJ databases">
        <title>Ensifer strains isolated from leguminous trees and herbs display diverse denitrification phenotypes with some acting as strong N2O sinks.</title>
        <authorList>
            <person name="Woliy K."/>
            <person name="Mania D."/>
            <person name="Bakken L.R."/>
            <person name="Frostegard A."/>
        </authorList>
    </citation>
    <scope>NUCLEOTIDE SEQUENCE [LARGE SCALE GENOMIC DNA]</scope>
    <source>
        <strain evidence="3 4">AC50a</strain>
    </source>
</reference>
<accession>A0A2J0Z1R1</accession>
<dbReference type="InterPro" id="IPR006059">
    <property type="entry name" value="SBP"/>
</dbReference>
<gene>
    <name evidence="3" type="ORF">CEJ86_15460</name>
</gene>
<protein>
    <submittedName>
        <fullName evidence="3">ABC transporter substrate-binding protein</fullName>
    </submittedName>
</protein>
<keyword evidence="2" id="KW-0574">Periplasm</keyword>
<dbReference type="Pfam" id="PF13416">
    <property type="entry name" value="SBP_bac_8"/>
    <property type="match status" value="1"/>
</dbReference>
<dbReference type="Proteomes" id="UP000231987">
    <property type="component" value="Unassembled WGS sequence"/>
</dbReference>
<comment type="caution">
    <text evidence="3">The sequence shown here is derived from an EMBL/GenBank/DDBJ whole genome shotgun (WGS) entry which is preliminary data.</text>
</comment>
<dbReference type="PANTHER" id="PTHR30222:SF2">
    <property type="entry name" value="ABC TRANSPORTER SUBSTRATE-BINDING PROTEIN"/>
    <property type="match status" value="1"/>
</dbReference>
<evidence type="ECO:0000313" key="3">
    <source>
        <dbReference type="EMBL" id="PJR14451.1"/>
    </source>
</evidence>
<evidence type="ECO:0000256" key="2">
    <source>
        <dbReference type="ARBA" id="ARBA00022764"/>
    </source>
</evidence>
<dbReference type="Gene3D" id="3.40.190.10">
    <property type="entry name" value="Periplasmic binding protein-like II"/>
    <property type="match status" value="2"/>
</dbReference>
<evidence type="ECO:0000313" key="4">
    <source>
        <dbReference type="Proteomes" id="UP000231987"/>
    </source>
</evidence>
<name>A0A2J0Z1R1_RHIML</name>
<keyword evidence="1" id="KW-0732">Signal</keyword>
<dbReference type="AlphaFoldDB" id="A0A2J0Z1R1"/>